<sequence>MAKSVRLSDELVNNASQEGRFLKRSAAGQIEYWAEIGKLVEQTGCFSLSRIRSFQEGQVSIDDLTPDERIAASRNLFEQLAEAPNREGVINELKNSEHPYYSANNGTVTASTDE</sequence>
<name>A0A9E8HH92_9ALTE</name>
<dbReference type="Proteomes" id="UP001164472">
    <property type="component" value="Chromosome"/>
</dbReference>
<organism evidence="1 2">
    <name type="scientific">Alkalimarinus sediminis</name>
    <dbReference type="NCBI Taxonomy" id="1632866"/>
    <lineage>
        <taxon>Bacteria</taxon>
        <taxon>Pseudomonadati</taxon>
        <taxon>Pseudomonadota</taxon>
        <taxon>Gammaproteobacteria</taxon>
        <taxon>Alteromonadales</taxon>
        <taxon>Alteromonadaceae</taxon>
        <taxon>Alkalimarinus</taxon>
    </lineage>
</organism>
<proteinExistence type="predicted"/>
<dbReference type="RefSeq" id="WP_251810067.1">
    <property type="nucleotide sequence ID" value="NZ_CP101527.1"/>
</dbReference>
<dbReference type="KEGG" id="asem:NNL22_16710"/>
<reference evidence="1" key="1">
    <citation type="submission" date="2022-07" db="EMBL/GenBank/DDBJ databases">
        <title>Alkalimarinus sp. nov., isolated from gut of a Alitta virens.</title>
        <authorList>
            <person name="Yang A.I."/>
            <person name="Shin N.-R."/>
        </authorList>
    </citation>
    <scope>NUCLEOTIDE SEQUENCE</scope>
    <source>
        <strain evidence="1">FA028</strain>
    </source>
</reference>
<dbReference type="Pfam" id="PF11903">
    <property type="entry name" value="ParD_like"/>
    <property type="match status" value="1"/>
</dbReference>
<protein>
    <submittedName>
        <fullName evidence="1">ParD-like family protein</fullName>
    </submittedName>
</protein>
<dbReference type="AlphaFoldDB" id="A0A9E8HH92"/>
<evidence type="ECO:0000313" key="1">
    <source>
        <dbReference type="EMBL" id="UZW74640.1"/>
    </source>
</evidence>
<gene>
    <name evidence="1" type="ORF">NNL22_16710</name>
</gene>
<accession>A0A9E8HH92</accession>
<dbReference type="InterPro" id="IPR021831">
    <property type="entry name" value="ParD-like"/>
</dbReference>
<dbReference type="EMBL" id="CP101527">
    <property type="protein sequence ID" value="UZW74640.1"/>
    <property type="molecule type" value="Genomic_DNA"/>
</dbReference>
<keyword evidence="2" id="KW-1185">Reference proteome</keyword>
<evidence type="ECO:0000313" key="2">
    <source>
        <dbReference type="Proteomes" id="UP001164472"/>
    </source>
</evidence>